<feature type="non-terminal residue" evidence="2">
    <location>
        <position position="66"/>
    </location>
</feature>
<protein>
    <submittedName>
        <fullName evidence="2">Uncharacterized protein</fullName>
    </submittedName>
</protein>
<sequence>MRANLEPEKSARIQRRPGAQIRPKIRPKIETVWALPTTQDRNSLGTPDDQIQRRPGAQIRPKIETV</sequence>
<dbReference type="AlphaFoldDB" id="X0VU84"/>
<evidence type="ECO:0000313" key="2">
    <source>
        <dbReference type="EMBL" id="GAG21944.1"/>
    </source>
</evidence>
<accession>X0VU84</accession>
<evidence type="ECO:0000256" key="1">
    <source>
        <dbReference type="SAM" id="MobiDB-lite"/>
    </source>
</evidence>
<reference evidence="2" key="1">
    <citation type="journal article" date="2014" name="Front. Microbiol.">
        <title>High frequency of phylogenetically diverse reductive dehalogenase-homologous genes in deep subseafloor sedimentary metagenomes.</title>
        <authorList>
            <person name="Kawai M."/>
            <person name="Futagami T."/>
            <person name="Toyoda A."/>
            <person name="Takaki Y."/>
            <person name="Nishi S."/>
            <person name="Hori S."/>
            <person name="Arai W."/>
            <person name="Tsubouchi T."/>
            <person name="Morono Y."/>
            <person name="Uchiyama I."/>
            <person name="Ito T."/>
            <person name="Fujiyama A."/>
            <person name="Inagaki F."/>
            <person name="Takami H."/>
        </authorList>
    </citation>
    <scope>NUCLEOTIDE SEQUENCE</scope>
    <source>
        <strain evidence="2">Expedition CK06-06</strain>
    </source>
</reference>
<proteinExistence type="predicted"/>
<organism evidence="2">
    <name type="scientific">marine sediment metagenome</name>
    <dbReference type="NCBI Taxonomy" id="412755"/>
    <lineage>
        <taxon>unclassified sequences</taxon>
        <taxon>metagenomes</taxon>
        <taxon>ecological metagenomes</taxon>
    </lineage>
</organism>
<dbReference type="EMBL" id="BARS01034411">
    <property type="protein sequence ID" value="GAG21944.1"/>
    <property type="molecule type" value="Genomic_DNA"/>
</dbReference>
<comment type="caution">
    <text evidence="2">The sequence shown here is derived from an EMBL/GenBank/DDBJ whole genome shotgun (WGS) entry which is preliminary data.</text>
</comment>
<gene>
    <name evidence="2" type="ORF">S01H1_53162</name>
</gene>
<name>X0VU84_9ZZZZ</name>
<feature type="region of interest" description="Disordered" evidence="1">
    <location>
        <begin position="38"/>
        <end position="66"/>
    </location>
</feature>